<dbReference type="RefSeq" id="WP_376877974.1">
    <property type="nucleotide sequence ID" value="NZ_JBHUHP010000015.1"/>
</dbReference>
<name>A0ABW4XDI2_9ACTN</name>
<gene>
    <name evidence="2" type="ORF">ACFSHS_15620</name>
</gene>
<feature type="chain" id="PRO_5046794007" evidence="1">
    <location>
        <begin position="26"/>
        <end position="162"/>
    </location>
</feature>
<dbReference type="EMBL" id="JBHUHP010000015">
    <property type="protein sequence ID" value="MFD2093003.1"/>
    <property type="molecule type" value="Genomic_DNA"/>
</dbReference>
<keyword evidence="1" id="KW-0732">Signal</keyword>
<feature type="signal peptide" evidence="1">
    <location>
        <begin position="1"/>
        <end position="25"/>
    </location>
</feature>
<evidence type="ECO:0000313" key="2">
    <source>
        <dbReference type="EMBL" id="MFD2093003.1"/>
    </source>
</evidence>
<accession>A0ABW4XDI2</accession>
<organism evidence="2 3">
    <name type="scientific">Blastococcus deserti</name>
    <dbReference type="NCBI Taxonomy" id="2259033"/>
    <lineage>
        <taxon>Bacteria</taxon>
        <taxon>Bacillati</taxon>
        <taxon>Actinomycetota</taxon>
        <taxon>Actinomycetes</taxon>
        <taxon>Geodermatophilales</taxon>
        <taxon>Geodermatophilaceae</taxon>
        <taxon>Blastococcus</taxon>
    </lineage>
</organism>
<comment type="caution">
    <text evidence="2">The sequence shown here is derived from an EMBL/GenBank/DDBJ whole genome shotgun (WGS) entry which is preliminary data.</text>
</comment>
<proteinExistence type="predicted"/>
<protein>
    <submittedName>
        <fullName evidence="2">Uncharacterized protein</fullName>
    </submittedName>
</protein>
<keyword evidence="3" id="KW-1185">Reference proteome</keyword>
<dbReference type="Proteomes" id="UP001597402">
    <property type="component" value="Unassembled WGS sequence"/>
</dbReference>
<reference evidence="3" key="1">
    <citation type="journal article" date="2019" name="Int. J. Syst. Evol. Microbiol.">
        <title>The Global Catalogue of Microorganisms (GCM) 10K type strain sequencing project: providing services to taxonomists for standard genome sequencing and annotation.</title>
        <authorList>
            <consortium name="The Broad Institute Genomics Platform"/>
            <consortium name="The Broad Institute Genome Sequencing Center for Infectious Disease"/>
            <person name="Wu L."/>
            <person name="Ma J."/>
        </authorList>
    </citation>
    <scope>NUCLEOTIDE SEQUENCE [LARGE SCALE GENOMIC DNA]</scope>
    <source>
        <strain evidence="3">JCM 3338</strain>
    </source>
</reference>
<sequence length="162" mass="16628">MLRRLAVLALALVPALLGSTDPAAAAWAVNGAGPAKSLAVLVPQGARPTVSETTDPATYLPLYVVTWNTGFVATARPVTGYQIRRIVFPGTSIAKVEVIGKGTCAGTTVDGLPNVYVPGSPGTATQSCTDAEGYAKGDVQYTVTPVYGRWTGPTSSPSAIYS</sequence>
<evidence type="ECO:0000256" key="1">
    <source>
        <dbReference type="SAM" id="SignalP"/>
    </source>
</evidence>
<evidence type="ECO:0000313" key="3">
    <source>
        <dbReference type="Proteomes" id="UP001597402"/>
    </source>
</evidence>